<evidence type="ECO:0000256" key="5">
    <source>
        <dbReference type="ARBA" id="ARBA00023136"/>
    </source>
</evidence>
<feature type="transmembrane region" description="Helical" evidence="7">
    <location>
        <begin position="21"/>
        <end position="49"/>
    </location>
</feature>
<dbReference type="Pfam" id="PF13515">
    <property type="entry name" value="FUSC_2"/>
    <property type="match status" value="1"/>
</dbReference>
<reference evidence="10" key="1">
    <citation type="submission" date="2021-06" db="EMBL/GenBank/DDBJ databases">
        <authorList>
            <person name="Huq M.A."/>
        </authorList>
    </citation>
    <scope>NUCLEOTIDE SEQUENCE</scope>
    <source>
        <strain evidence="10">MAH-26</strain>
    </source>
</reference>
<organism evidence="10 11">
    <name type="scientific">Pinibacter aurantiacus</name>
    <dbReference type="NCBI Taxonomy" id="2851599"/>
    <lineage>
        <taxon>Bacteria</taxon>
        <taxon>Pseudomonadati</taxon>
        <taxon>Bacteroidota</taxon>
        <taxon>Chitinophagia</taxon>
        <taxon>Chitinophagales</taxon>
        <taxon>Chitinophagaceae</taxon>
        <taxon>Pinibacter</taxon>
    </lineage>
</organism>
<evidence type="ECO:0000256" key="6">
    <source>
        <dbReference type="ARBA" id="ARBA00043993"/>
    </source>
</evidence>
<keyword evidence="2" id="KW-1003">Cell membrane</keyword>
<feature type="domain" description="Integral membrane bound transporter" evidence="9">
    <location>
        <begin position="411"/>
        <end position="534"/>
    </location>
</feature>
<feature type="transmembrane region" description="Helical" evidence="7">
    <location>
        <begin position="521"/>
        <end position="539"/>
    </location>
</feature>
<evidence type="ECO:0000313" key="11">
    <source>
        <dbReference type="Proteomes" id="UP000812270"/>
    </source>
</evidence>
<keyword evidence="3 7" id="KW-0812">Transmembrane</keyword>
<feature type="transmembrane region" description="Helical" evidence="7">
    <location>
        <begin position="470"/>
        <end position="486"/>
    </location>
</feature>
<feature type="transmembrane region" description="Helical" evidence="7">
    <location>
        <begin position="139"/>
        <end position="160"/>
    </location>
</feature>
<name>A0A9E2S822_9BACT</name>
<dbReference type="InterPro" id="IPR032692">
    <property type="entry name" value="YccS_N"/>
</dbReference>
<evidence type="ECO:0000313" key="10">
    <source>
        <dbReference type="EMBL" id="MBV4356429.1"/>
    </source>
</evidence>
<comment type="subcellular location">
    <subcellularLocation>
        <location evidence="1">Cell membrane</location>
        <topology evidence="1">Multi-pass membrane protein</topology>
    </subcellularLocation>
</comment>
<keyword evidence="4 7" id="KW-1133">Transmembrane helix</keyword>
<dbReference type="RefSeq" id="WP_217790026.1">
    <property type="nucleotide sequence ID" value="NZ_JAHSPG010000002.1"/>
</dbReference>
<dbReference type="PANTHER" id="PTHR30509">
    <property type="entry name" value="P-HYDROXYBENZOIC ACID EFFLUX PUMP SUBUNIT-RELATED"/>
    <property type="match status" value="1"/>
</dbReference>
<dbReference type="EMBL" id="JAHSPG010000002">
    <property type="protein sequence ID" value="MBV4356429.1"/>
    <property type="molecule type" value="Genomic_DNA"/>
</dbReference>
<evidence type="ECO:0000259" key="8">
    <source>
        <dbReference type="Pfam" id="PF12805"/>
    </source>
</evidence>
<keyword evidence="11" id="KW-1185">Reference proteome</keyword>
<dbReference type="Pfam" id="PF12805">
    <property type="entry name" value="FUSC-like"/>
    <property type="match status" value="1"/>
</dbReference>
<evidence type="ECO:0000256" key="2">
    <source>
        <dbReference type="ARBA" id="ARBA00022475"/>
    </source>
</evidence>
<feature type="transmembrane region" description="Helical" evidence="7">
    <location>
        <begin position="69"/>
        <end position="88"/>
    </location>
</feature>
<evidence type="ECO:0000256" key="7">
    <source>
        <dbReference type="SAM" id="Phobius"/>
    </source>
</evidence>
<proteinExistence type="inferred from homology"/>
<evidence type="ECO:0000256" key="4">
    <source>
        <dbReference type="ARBA" id="ARBA00022989"/>
    </source>
</evidence>
<sequence>MIVDDLKAYKKFTTSYYVNEGFRITAAVMIPVLLSSYLGHLAMGITFVLGALCTSSVDTPGPIHHRRNAMRITILLIFLGAIIVGFTVRVPWLMAIELALSAFTFSMIGVYGLRASSIGAAALLLLVLNIDDNYTTKEIFINAGLVGAGGIWYFLWSVLLNRLRPYKLAQQAIGDSILSLAKYTRIKASLYNKNVDYEKAYKTLLEEQVHIHTKQNLVREVLFKTRSIVKETTHTGRVLLMTFLDSVDLFERIMTSQQDYKALHDCFDDDMLHRFQVIILQIASELENIGIALQEGTKSVPNDDLTQALEGLKTHFSEYRHQHLNETNIEGFISLRHILDSIVDIRNRLLTMHRYTRYDKNLNIEKDATLDYNQFVSHTEISTRQFFTNINFHSNIFRHSLRVSLAMLAGFFLAKAIAVGHGYWILLTILVILKPAYSLTKQRNFQRLAGTVIGAVIGATTLYFLRDRTVILVVLMIIGMLGAYSLLRLQYFIAVIFMTFYILLAFYFLKHNDFQRVIQDRVIDTAIGSVIAFAFVMLIPPKWEHEQIKKLLTNCIKANAVYFNAVAQVFTGKDFNSSQYKFFRKESFVALSNLSDAFQRMLSEPRSKQKNSMQIYQLTVSNHILASHIATLASYVFSFGQKHVSMDFLPLIDDSISHFDNTIAILDGNSVSTQDMTQIQKSKYIVRNKVEELLSQRVQELKAGSFDTDTRHQLSQLKTITDQFEYVHKISIDMEKIAGKFNTA</sequence>
<keyword evidence="5 7" id="KW-0472">Membrane</keyword>
<evidence type="ECO:0000256" key="3">
    <source>
        <dbReference type="ARBA" id="ARBA00022692"/>
    </source>
</evidence>
<accession>A0A9E2S822</accession>
<comment type="similarity">
    <text evidence="6">Belongs to the YccS/YhfK family.</text>
</comment>
<feature type="transmembrane region" description="Helical" evidence="7">
    <location>
        <begin position="100"/>
        <end position="127"/>
    </location>
</feature>
<protein>
    <submittedName>
        <fullName evidence="10">FUSC family protein</fullName>
    </submittedName>
</protein>
<dbReference type="InterPro" id="IPR049453">
    <property type="entry name" value="Memb_transporter_dom"/>
</dbReference>
<feature type="domain" description="Integral membrane protein YccS N-terminal" evidence="8">
    <location>
        <begin position="72"/>
        <end position="347"/>
    </location>
</feature>
<dbReference type="AlphaFoldDB" id="A0A9E2S822"/>
<evidence type="ECO:0000259" key="9">
    <source>
        <dbReference type="Pfam" id="PF13515"/>
    </source>
</evidence>
<dbReference type="GO" id="GO:0005886">
    <property type="term" value="C:plasma membrane"/>
    <property type="evidence" value="ECO:0007669"/>
    <property type="project" value="UniProtKB-SubCell"/>
</dbReference>
<feature type="transmembrane region" description="Helical" evidence="7">
    <location>
        <begin position="492"/>
        <end position="509"/>
    </location>
</feature>
<dbReference type="PANTHER" id="PTHR30509:SF8">
    <property type="entry name" value="INNER MEMBRANE PROTEIN YCCS"/>
    <property type="match status" value="1"/>
</dbReference>
<gene>
    <name evidence="10" type="ORF">KTO63_04655</name>
</gene>
<comment type="caution">
    <text evidence="10">The sequence shown here is derived from an EMBL/GenBank/DDBJ whole genome shotgun (WGS) entry which is preliminary data.</text>
</comment>
<evidence type="ECO:0000256" key="1">
    <source>
        <dbReference type="ARBA" id="ARBA00004651"/>
    </source>
</evidence>
<feature type="transmembrane region" description="Helical" evidence="7">
    <location>
        <begin position="405"/>
        <end position="433"/>
    </location>
</feature>
<feature type="transmembrane region" description="Helical" evidence="7">
    <location>
        <begin position="445"/>
        <end position="465"/>
    </location>
</feature>
<dbReference type="Proteomes" id="UP000812270">
    <property type="component" value="Unassembled WGS sequence"/>
</dbReference>